<feature type="transmembrane region" description="Helical" evidence="1">
    <location>
        <begin position="28"/>
        <end position="44"/>
    </location>
</feature>
<dbReference type="AlphaFoldDB" id="A0A921ZW62"/>
<keyword evidence="1" id="KW-1133">Transmembrane helix</keyword>
<keyword evidence="1" id="KW-0812">Transmembrane</keyword>
<keyword evidence="3" id="KW-1185">Reference proteome</keyword>
<sequence length="166" mass="18964">MYINMDFRVKLVTRCLTLKRHSYCKMKITASLVFVLLNVVSIYGESKEIYFFPKEAAVTFLEATLKCIADSNYDSSVIDQIMQGKYIEDDKTVNALICACVATGFGYPDGKVNVEKIMKESVPTRQDLRPFIEDCNRESGKTPAQTFRGIVKCYREKLPVQLRFSN</sequence>
<dbReference type="Proteomes" id="UP000791440">
    <property type="component" value="Unassembled WGS sequence"/>
</dbReference>
<dbReference type="EMBL" id="JH669406">
    <property type="protein sequence ID" value="KAG6465196.1"/>
    <property type="molecule type" value="Genomic_DNA"/>
</dbReference>
<dbReference type="GO" id="GO:0005549">
    <property type="term" value="F:odorant binding"/>
    <property type="evidence" value="ECO:0007669"/>
    <property type="project" value="InterPro"/>
</dbReference>
<dbReference type="Pfam" id="PF01395">
    <property type="entry name" value="PBP_GOBP"/>
    <property type="match status" value="1"/>
</dbReference>
<dbReference type="InterPro" id="IPR006170">
    <property type="entry name" value="PBP/GOBP"/>
</dbReference>
<keyword evidence="1" id="KW-0472">Membrane</keyword>
<comment type="caution">
    <text evidence="2">The sequence shown here is derived from an EMBL/GenBank/DDBJ whole genome shotgun (WGS) entry which is preliminary data.</text>
</comment>
<evidence type="ECO:0000313" key="3">
    <source>
        <dbReference type="Proteomes" id="UP000791440"/>
    </source>
</evidence>
<reference evidence="2" key="1">
    <citation type="journal article" date="2016" name="Insect Biochem. Mol. Biol.">
        <title>Multifaceted biological insights from a draft genome sequence of the tobacco hornworm moth, Manduca sexta.</title>
        <authorList>
            <person name="Kanost M.R."/>
            <person name="Arrese E.L."/>
            <person name="Cao X."/>
            <person name="Chen Y.R."/>
            <person name="Chellapilla S."/>
            <person name="Goldsmith M.R."/>
            <person name="Grosse-Wilde E."/>
            <person name="Heckel D.G."/>
            <person name="Herndon N."/>
            <person name="Jiang H."/>
            <person name="Papanicolaou A."/>
            <person name="Qu J."/>
            <person name="Soulages J.L."/>
            <person name="Vogel H."/>
            <person name="Walters J."/>
            <person name="Waterhouse R.M."/>
            <person name="Ahn S.J."/>
            <person name="Almeida F.C."/>
            <person name="An C."/>
            <person name="Aqrawi P."/>
            <person name="Bretschneider A."/>
            <person name="Bryant W.B."/>
            <person name="Bucks S."/>
            <person name="Chao H."/>
            <person name="Chevignon G."/>
            <person name="Christen J.M."/>
            <person name="Clarke D.F."/>
            <person name="Dittmer N.T."/>
            <person name="Ferguson L.C.F."/>
            <person name="Garavelou S."/>
            <person name="Gordon K.H.J."/>
            <person name="Gunaratna R.T."/>
            <person name="Han Y."/>
            <person name="Hauser F."/>
            <person name="He Y."/>
            <person name="Heidel-Fischer H."/>
            <person name="Hirsh A."/>
            <person name="Hu Y."/>
            <person name="Jiang H."/>
            <person name="Kalra D."/>
            <person name="Klinner C."/>
            <person name="Konig C."/>
            <person name="Kovar C."/>
            <person name="Kroll A.R."/>
            <person name="Kuwar S.S."/>
            <person name="Lee S.L."/>
            <person name="Lehman R."/>
            <person name="Li K."/>
            <person name="Li Z."/>
            <person name="Liang H."/>
            <person name="Lovelace S."/>
            <person name="Lu Z."/>
            <person name="Mansfield J.H."/>
            <person name="McCulloch K.J."/>
            <person name="Mathew T."/>
            <person name="Morton B."/>
            <person name="Muzny D.M."/>
            <person name="Neunemann D."/>
            <person name="Ongeri F."/>
            <person name="Pauchet Y."/>
            <person name="Pu L.L."/>
            <person name="Pyrousis I."/>
            <person name="Rao X.J."/>
            <person name="Redding A."/>
            <person name="Roesel C."/>
            <person name="Sanchez-Gracia A."/>
            <person name="Schaack S."/>
            <person name="Shukla A."/>
            <person name="Tetreau G."/>
            <person name="Wang Y."/>
            <person name="Xiong G.H."/>
            <person name="Traut W."/>
            <person name="Walsh T.K."/>
            <person name="Worley K.C."/>
            <person name="Wu D."/>
            <person name="Wu W."/>
            <person name="Wu Y.Q."/>
            <person name="Zhang X."/>
            <person name="Zou Z."/>
            <person name="Zucker H."/>
            <person name="Briscoe A.D."/>
            <person name="Burmester T."/>
            <person name="Clem R.J."/>
            <person name="Feyereisen R."/>
            <person name="Grimmelikhuijzen C.J.P."/>
            <person name="Hamodrakas S.J."/>
            <person name="Hansson B.S."/>
            <person name="Huguet E."/>
            <person name="Jermiin L.S."/>
            <person name="Lan Q."/>
            <person name="Lehman H.K."/>
            <person name="Lorenzen M."/>
            <person name="Merzendorfer H."/>
            <person name="Michalopoulos I."/>
            <person name="Morton D.B."/>
            <person name="Muthukrishnan S."/>
            <person name="Oakeshott J.G."/>
            <person name="Palmer W."/>
            <person name="Park Y."/>
            <person name="Passarelli A.L."/>
            <person name="Rozas J."/>
            <person name="Schwartz L.M."/>
            <person name="Smith W."/>
            <person name="Southgate A."/>
            <person name="Vilcinskas A."/>
            <person name="Vogt R."/>
            <person name="Wang P."/>
            <person name="Werren J."/>
            <person name="Yu X.Q."/>
            <person name="Zhou J.J."/>
            <person name="Brown S.J."/>
            <person name="Scherer S.E."/>
            <person name="Richards S."/>
            <person name="Blissard G.W."/>
        </authorList>
    </citation>
    <scope>NUCLEOTIDE SEQUENCE</scope>
</reference>
<reference evidence="2" key="2">
    <citation type="submission" date="2020-12" db="EMBL/GenBank/DDBJ databases">
        <authorList>
            <person name="Kanost M."/>
        </authorList>
    </citation>
    <scope>NUCLEOTIDE SEQUENCE</scope>
</reference>
<evidence type="ECO:0000256" key="1">
    <source>
        <dbReference type="SAM" id="Phobius"/>
    </source>
</evidence>
<organism evidence="2 3">
    <name type="scientific">Manduca sexta</name>
    <name type="common">Tobacco hawkmoth</name>
    <name type="synonym">Tobacco hornworm</name>
    <dbReference type="NCBI Taxonomy" id="7130"/>
    <lineage>
        <taxon>Eukaryota</taxon>
        <taxon>Metazoa</taxon>
        <taxon>Ecdysozoa</taxon>
        <taxon>Arthropoda</taxon>
        <taxon>Hexapoda</taxon>
        <taxon>Insecta</taxon>
        <taxon>Pterygota</taxon>
        <taxon>Neoptera</taxon>
        <taxon>Endopterygota</taxon>
        <taxon>Lepidoptera</taxon>
        <taxon>Glossata</taxon>
        <taxon>Ditrysia</taxon>
        <taxon>Bombycoidea</taxon>
        <taxon>Sphingidae</taxon>
        <taxon>Sphinginae</taxon>
        <taxon>Sphingini</taxon>
        <taxon>Manduca</taxon>
    </lineage>
</organism>
<proteinExistence type="predicted"/>
<gene>
    <name evidence="2" type="ORF">O3G_MSEX014994</name>
</gene>
<evidence type="ECO:0000313" key="2">
    <source>
        <dbReference type="EMBL" id="KAG6465196.1"/>
    </source>
</evidence>
<accession>A0A921ZW62</accession>
<name>A0A921ZW62_MANSE</name>
<protein>
    <submittedName>
        <fullName evidence="2">Uncharacterized protein</fullName>
    </submittedName>
</protein>
<dbReference type="CDD" id="cd23992">
    <property type="entry name" value="PBP_GOBP"/>
    <property type="match status" value="1"/>
</dbReference>